<reference evidence="5" key="3">
    <citation type="journal article" date="1999" name="J. Gen. Virol.">
        <title>Molecular analysis of the p48 gene of Choristoneura fumiferana multicapsid nucleopolyhedroviruses CfMNPV and CfDEFNPV.</title>
        <authorList>
            <person name="Li X."/>
            <person name="Lauzon H.A."/>
            <person name="Sohi S.S."/>
            <person name="Palli S.R."/>
            <person name="Retnakaran A."/>
            <person name="Arif B.M."/>
        </authorList>
    </citation>
    <scope>NUCLEOTIDE SEQUENCE [LARGE SCALE GENOMIC DNA]</scope>
</reference>
<keyword evidence="1" id="KW-0732">Signal</keyword>
<proteinExistence type="predicted"/>
<dbReference type="RefSeq" id="NP_932669.1">
    <property type="nucleotide sequence ID" value="NC_005137.2"/>
</dbReference>
<name>Q6VTS9_NPVCD</name>
<dbReference type="GeneID" id="2943826"/>
<keyword evidence="5" id="KW-1185">Reference proteome</keyword>
<dbReference type="SUPFAM" id="SSF81296">
    <property type="entry name" value="E set domains"/>
    <property type="match status" value="1"/>
</dbReference>
<feature type="compositionally biased region" description="Polar residues" evidence="2">
    <location>
        <begin position="315"/>
        <end position="324"/>
    </location>
</feature>
<feature type="compositionally biased region" description="Basic residues" evidence="2">
    <location>
        <begin position="333"/>
        <end position="352"/>
    </location>
</feature>
<dbReference type="PANTHER" id="PTHR34823:SF1">
    <property type="entry name" value="CHITIN-BINDING TYPE-4 DOMAIN-CONTAINING PROTEIN"/>
    <property type="match status" value="1"/>
</dbReference>
<reference evidence="4 5" key="4">
    <citation type="journal article" date="2000" name="Virology">
        <title>Characterization of an overexpressed spindle protein during a baculovirus infection.</title>
        <authorList>
            <person name="Li X."/>
            <person name="Barrett J."/>
            <person name="Pang A."/>
            <person name="Klose R.J."/>
            <person name="Krell P.J."/>
            <person name="Arif B.M."/>
        </authorList>
    </citation>
    <scope>NUCLEOTIDE SEQUENCE [LARGE SCALE GENOMIC DNA]</scope>
</reference>
<dbReference type="CAZy" id="AA10">
    <property type="family name" value="Auxiliary Activities 10"/>
</dbReference>
<reference evidence="4 5" key="5">
    <citation type="journal article" date="2005" name="J. Gen. Virol.">
        <title>Gene organization and sequencing of the Choristoneura fumiferana defective nucleopolyhedrovirus genome.</title>
        <authorList>
            <person name="Lauzon H.A."/>
            <person name="Jamieson P.B."/>
            <person name="Krell P.J."/>
            <person name="Arif B.M."/>
        </authorList>
    </citation>
    <scope>NUCLEOTIDE SEQUENCE [LARGE SCALE GENOMIC DNA]</scope>
</reference>
<dbReference type="OrthoDB" id="8547at10239"/>
<reference evidence="5" key="1">
    <citation type="journal article" date="1995" name="J. Gen. Virol.">
        <title>Characterization, sequencing and phylogeny of the ecdysteroid UDP-glucosyltransferase gene from two distinct nuclear polyhedrosis viruses isolated from Choristoneura fumiferana.</title>
        <authorList>
            <person name="Barrett J.W."/>
            <person name="Krell P.J."/>
            <person name="Arif B.M."/>
        </authorList>
    </citation>
    <scope>NUCLEOTIDE SEQUENCE [LARGE SCALE GENOMIC DNA]</scope>
</reference>
<dbReference type="InterPro" id="IPR014756">
    <property type="entry name" value="Ig_E-set"/>
</dbReference>
<dbReference type="EMBL" id="AY327402">
    <property type="protein sequence ID" value="AAQ91667.1"/>
    <property type="molecule type" value="Genomic_DNA"/>
</dbReference>
<feature type="compositionally biased region" description="Gly residues" evidence="2">
    <location>
        <begin position="290"/>
        <end position="300"/>
    </location>
</feature>
<evidence type="ECO:0000313" key="4">
    <source>
        <dbReference type="EMBL" id="AAQ91667.1"/>
    </source>
</evidence>
<dbReference type="Pfam" id="PF03067">
    <property type="entry name" value="LPMO_10"/>
    <property type="match status" value="1"/>
</dbReference>
<sequence>MNKFSVVLFALFFAPAVRSHGYLSVPVARQYKCFRDGNFWWPNNGDNIPDEACRNAYKKVYYKYRAINVPSGEAASAAQYMFQQYTEYAALAGPNYRDFEMVKRNVVPHTLCGAASNDRAALFGDKSGMDEPFYNWRPDVLYMNRYQNAYPMDVHFCPTAIHEPSYFEVFITKPTWDRRNPITWNELEYIGGNNSALVPNPGDPLCDSNQVYSIPVTVPYRSGQFVMYVRWQRIDPVGEGFYNCADLMFETENDECRYARAAKAVRDQLRNQDQDQCDDCEGDDAEDVGDGNGGSNGNGDGPEESCTRTRRRGYYNSQADNNQWHRGHEYGHHYNHKHGHHHGHNHYHKRRDGTRGKWNNDPSVRDTIDEL</sequence>
<feature type="domain" description="Chitin-binding type-4" evidence="3">
    <location>
        <begin position="20"/>
        <end position="247"/>
    </location>
</feature>
<evidence type="ECO:0000313" key="5">
    <source>
        <dbReference type="Proteomes" id="UP000202937"/>
    </source>
</evidence>
<dbReference type="CDD" id="cd21178">
    <property type="entry name" value="Fusolin-like"/>
    <property type="match status" value="1"/>
</dbReference>
<dbReference type="InterPro" id="IPR051024">
    <property type="entry name" value="GlcNAc_Chitin_IntDeg"/>
</dbReference>
<evidence type="ECO:0000259" key="3">
    <source>
        <dbReference type="Pfam" id="PF03067"/>
    </source>
</evidence>
<dbReference type="KEGG" id="vg:2943826"/>
<feature type="compositionally biased region" description="Acidic residues" evidence="2">
    <location>
        <begin position="275"/>
        <end position="289"/>
    </location>
</feature>
<evidence type="ECO:0000256" key="2">
    <source>
        <dbReference type="SAM" id="MobiDB-lite"/>
    </source>
</evidence>
<evidence type="ECO:0000256" key="1">
    <source>
        <dbReference type="ARBA" id="ARBA00022729"/>
    </source>
</evidence>
<protein>
    <submittedName>
        <fullName evidence="4">Gp50 spindlin</fullName>
    </submittedName>
</protein>
<organism evidence="4 5">
    <name type="scientific">Choristoneura fumiferana defective polyhedrosis virus</name>
    <name type="common">Cfdef</name>
    <dbReference type="NCBI Taxonomy" id="74660"/>
    <lineage>
        <taxon>Viruses</taxon>
        <taxon>Viruses incertae sedis</taxon>
        <taxon>Naldaviricetes</taxon>
        <taxon>Lefavirales</taxon>
        <taxon>Baculoviridae</taxon>
        <taxon>Alphabaculovirus</taxon>
        <taxon>Alphabaculovirus alterchofumiferanae</taxon>
    </lineage>
</organism>
<organismHost>
    <name type="scientific">Lepidoptera</name>
    <name type="common">moths &amp; butterflies</name>
    <dbReference type="NCBI Taxonomy" id="7088"/>
</organismHost>
<reference evidence="5" key="2">
    <citation type="journal article" date="1996" name="Virus Genes">
        <title>The putative LEF-1 proteins from two distinct Choristoneura fumiferana multiple nucleopolyhedroviruses share domain homology to eukaryotic primases.</title>
        <authorList>
            <person name="Barrett J.W."/>
            <person name="Lauzon H.A."/>
            <person name="Mercuri P.S."/>
            <person name="Krell P.J."/>
            <person name="Sohi S.S."/>
            <person name="Arif B.M."/>
        </authorList>
    </citation>
    <scope>NUCLEOTIDE SEQUENCE [LARGE SCALE GENOMIC DNA]</scope>
</reference>
<accession>Q6VTS9</accession>
<dbReference type="InterPro" id="IPR004302">
    <property type="entry name" value="Cellulose/chitin-bd_N"/>
</dbReference>
<dbReference type="PANTHER" id="PTHR34823">
    <property type="entry name" value="GLCNAC-BINDING PROTEIN A"/>
    <property type="match status" value="1"/>
</dbReference>
<dbReference type="Proteomes" id="UP000202937">
    <property type="component" value="Segment"/>
</dbReference>
<dbReference type="Gene3D" id="2.70.50.50">
    <property type="entry name" value="chitin-binding protein cbp21"/>
    <property type="match status" value="1"/>
</dbReference>
<feature type="region of interest" description="Disordered" evidence="2">
    <location>
        <begin position="267"/>
        <end position="371"/>
    </location>
</feature>